<evidence type="ECO:0000256" key="6">
    <source>
        <dbReference type="SAM" id="MobiDB-lite"/>
    </source>
</evidence>
<dbReference type="Pfam" id="PF06629">
    <property type="entry name" value="MipA"/>
    <property type="match status" value="1"/>
</dbReference>
<keyword evidence="4" id="KW-0472">Membrane</keyword>
<dbReference type="InterPro" id="IPR010583">
    <property type="entry name" value="MipA"/>
</dbReference>
<feature type="chain" id="PRO_5045649050" evidence="7">
    <location>
        <begin position="30"/>
        <end position="308"/>
    </location>
</feature>
<dbReference type="EMBL" id="JBBUTI010000006">
    <property type="protein sequence ID" value="MEK8046753.1"/>
    <property type="molecule type" value="Genomic_DNA"/>
</dbReference>
<comment type="subcellular location">
    <subcellularLocation>
        <location evidence="1">Cell outer membrane</location>
    </subcellularLocation>
</comment>
<organism evidence="8 9">
    <name type="scientific">Ideonella margarita</name>
    <dbReference type="NCBI Taxonomy" id="2984191"/>
    <lineage>
        <taxon>Bacteria</taxon>
        <taxon>Pseudomonadati</taxon>
        <taxon>Pseudomonadota</taxon>
        <taxon>Betaproteobacteria</taxon>
        <taxon>Burkholderiales</taxon>
        <taxon>Sphaerotilaceae</taxon>
        <taxon>Ideonella</taxon>
    </lineage>
</organism>
<reference evidence="8 9" key="1">
    <citation type="submission" date="2024-04" db="EMBL/GenBank/DDBJ databases">
        <title>Novel species of the genus Ideonella isolated from streams.</title>
        <authorList>
            <person name="Lu H."/>
        </authorList>
    </citation>
    <scope>NUCLEOTIDE SEQUENCE [LARGE SCALE GENOMIC DNA]</scope>
    <source>
        <strain evidence="8 9">LYT19W</strain>
    </source>
</reference>
<comment type="similarity">
    <text evidence="2">Belongs to the MipA/OmpV family.</text>
</comment>
<evidence type="ECO:0000256" key="4">
    <source>
        <dbReference type="ARBA" id="ARBA00023136"/>
    </source>
</evidence>
<protein>
    <submittedName>
        <fullName evidence="8">MipA/OmpV family protein</fullName>
    </submittedName>
</protein>
<proteinExistence type="inferred from homology"/>
<feature type="compositionally biased region" description="Low complexity" evidence="6">
    <location>
        <begin position="39"/>
        <end position="52"/>
    </location>
</feature>
<evidence type="ECO:0000256" key="3">
    <source>
        <dbReference type="ARBA" id="ARBA00022729"/>
    </source>
</evidence>
<evidence type="ECO:0000256" key="1">
    <source>
        <dbReference type="ARBA" id="ARBA00004442"/>
    </source>
</evidence>
<keyword evidence="9" id="KW-1185">Reference proteome</keyword>
<evidence type="ECO:0000256" key="5">
    <source>
        <dbReference type="ARBA" id="ARBA00023237"/>
    </source>
</evidence>
<dbReference type="RefSeq" id="WP_341399050.1">
    <property type="nucleotide sequence ID" value="NZ_JBBUTI010000006.1"/>
</dbReference>
<evidence type="ECO:0000313" key="9">
    <source>
        <dbReference type="Proteomes" id="UP001379945"/>
    </source>
</evidence>
<name>A0ABU9C4F0_9BURK</name>
<evidence type="ECO:0000313" key="8">
    <source>
        <dbReference type="EMBL" id="MEK8046753.1"/>
    </source>
</evidence>
<accession>A0ABU9C4F0</accession>
<dbReference type="PANTHER" id="PTHR38776">
    <property type="entry name" value="MLTA-INTERACTING PROTEIN-RELATED"/>
    <property type="match status" value="1"/>
</dbReference>
<feature type="region of interest" description="Disordered" evidence="6">
    <location>
        <begin position="39"/>
        <end position="62"/>
    </location>
</feature>
<gene>
    <name evidence="8" type="ORF">AACH00_10370</name>
</gene>
<sequence length="308" mass="31950">MSADSMRVRRSFSRVWPVALLAGPGLAWAQVSPPAGEAAAPAAESSASAGSADEPVASSPSAPYLRTQIGMVLETRPTYLGSPNRETKLRPVLGLQYGRFRLSSSRASLVESSGGGGQLSGASVDLSPRGPWSLNAALRIDHGRGAGDDPLLAGLPEVRQTVRGRVSARYAITPSWSAGASLSTDLLGRKGGTLGALDVGWSTMLTPAWRWTLGGGLGLADATYMRSYHGISPEVAAATSRTAYVPGAGMHGVGVSTGLTWNVSPAWRLGATGAFGRLTGPAVDSPLTQARNNWSVSVGAVWVKDWRD</sequence>
<comment type="caution">
    <text evidence="8">The sequence shown here is derived from an EMBL/GenBank/DDBJ whole genome shotgun (WGS) entry which is preliminary data.</text>
</comment>
<keyword evidence="5" id="KW-0998">Cell outer membrane</keyword>
<evidence type="ECO:0000256" key="2">
    <source>
        <dbReference type="ARBA" id="ARBA00005722"/>
    </source>
</evidence>
<feature type="signal peptide" evidence="7">
    <location>
        <begin position="1"/>
        <end position="29"/>
    </location>
</feature>
<dbReference type="Proteomes" id="UP001379945">
    <property type="component" value="Unassembled WGS sequence"/>
</dbReference>
<dbReference type="PANTHER" id="PTHR38776:SF1">
    <property type="entry name" value="MLTA-INTERACTING PROTEIN-RELATED"/>
    <property type="match status" value="1"/>
</dbReference>
<dbReference type="SUPFAM" id="SSF56935">
    <property type="entry name" value="Porins"/>
    <property type="match status" value="1"/>
</dbReference>
<keyword evidence="3 7" id="KW-0732">Signal</keyword>
<evidence type="ECO:0000256" key="7">
    <source>
        <dbReference type="SAM" id="SignalP"/>
    </source>
</evidence>